<feature type="non-terminal residue" evidence="1">
    <location>
        <position position="120"/>
    </location>
</feature>
<proteinExistence type="predicted"/>
<sequence>GLVFHSSPLLGSVFRHNIENVPSNNYSIRTLSRIFNGSNGNPNLVHQSLVRPLILPYFEKIFPNAFNNSVRLKSVYKYKMKSHSGTKKRWRVTGRGKFKRARSGKAHLNTGVPRARLVRL</sequence>
<protein>
    <submittedName>
        <fullName evidence="1">19607_t:CDS:1</fullName>
    </submittedName>
</protein>
<gene>
    <name evidence="1" type="ORF">RPERSI_LOCUS26779</name>
</gene>
<accession>A0ACA9S7B7</accession>
<name>A0ACA9S7B7_9GLOM</name>
<evidence type="ECO:0000313" key="1">
    <source>
        <dbReference type="EMBL" id="CAG8826638.1"/>
    </source>
</evidence>
<evidence type="ECO:0000313" key="2">
    <source>
        <dbReference type="Proteomes" id="UP000789920"/>
    </source>
</evidence>
<dbReference type="EMBL" id="CAJVQC010092505">
    <property type="protein sequence ID" value="CAG8826638.1"/>
    <property type="molecule type" value="Genomic_DNA"/>
</dbReference>
<dbReference type="Proteomes" id="UP000789920">
    <property type="component" value="Unassembled WGS sequence"/>
</dbReference>
<keyword evidence="2" id="KW-1185">Reference proteome</keyword>
<feature type="non-terminal residue" evidence="1">
    <location>
        <position position="1"/>
    </location>
</feature>
<reference evidence="1" key="1">
    <citation type="submission" date="2021-06" db="EMBL/GenBank/DDBJ databases">
        <authorList>
            <person name="Kallberg Y."/>
            <person name="Tangrot J."/>
            <person name="Rosling A."/>
        </authorList>
    </citation>
    <scope>NUCLEOTIDE SEQUENCE</scope>
    <source>
        <strain evidence="1">MA461A</strain>
    </source>
</reference>
<comment type="caution">
    <text evidence="1">The sequence shown here is derived from an EMBL/GenBank/DDBJ whole genome shotgun (WGS) entry which is preliminary data.</text>
</comment>
<organism evidence="1 2">
    <name type="scientific">Racocetra persica</name>
    <dbReference type="NCBI Taxonomy" id="160502"/>
    <lineage>
        <taxon>Eukaryota</taxon>
        <taxon>Fungi</taxon>
        <taxon>Fungi incertae sedis</taxon>
        <taxon>Mucoromycota</taxon>
        <taxon>Glomeromycotina</taxon>
        <taxon>Glomeromycetes</taxon>
        <taxon>Diversisporales</taxon>
        <taxon>Gigasporaceae</taxon>
        <taxon>Racocetra</taxon>
    </lineage>
</organism>